<proteinExistence type="predicted"/>
<evidence type="ECO:0000313" key="2">
    <source>
        <dbReference type="Proteomes" id="UP001264340"/>
    </source>
</evidence>
<accession>A0ABU1LL77</accession>
<dbReference type="Proteomes" id="UP001264340">
    <property type="component" value="Unassembled WGS sequence"/>
</dbReference>
<gene>
    <name evidence="1" type="ORF">J2804_000892</name>
</gene>
<evidence type="ECO:0000313" key="1">
    <source>
        <dbReference type="EMBL" id="MDR6407504.1"/>
    </source>
</evidence>
<reference evidence="1 2" key="1">
    <citation type="submission" date="2023-07" db="EMBL/GenBank/DDBJ databases">
        <title>Sorghum-associated microbial communities from plants grown in Nebraska, USA.</title>
        <authorList>
            <person name="Schachtman D."/>
        </authorList>
    </citation>
    <scope>NUCLEOTIDE SEQUENCE [LARGE SCALE GENOMIC DNA]</scope>
    <source>
        <strain evidence="1 2">DS1316</strain>
    </source>
</reference>
<protein>
    <submittedName>
        <fullName evidence="1">Uncharacterized protein</fullName>
    </submittedName>
</protein>
<organism evidence="1 2">
    <name type="scientific">Paraburkholderia terricola</name>
    <dbReference type="NCBI Taxonomy" id="169427"/>
    <lineage>
        <taxon>Bacteria</taxon>
        <taxon>Pseudomonadati</taxon>
        <taxon>Pseudomonadota</taxon>
        <taxon>Betaproteobacteria</taxon>
        <taxon>Burkholderiales</taxon>
        <taxon>Burkholderiaceae</taxon>
        <taxon>Paraburkholderia</taxon>
    </lineage>
</organism>
<comment type="caution">
    <text evidence="1">The sequence shown here is derived from an EMBL/GenBank/DDBJ whole genome shotgun (WGS) entry which is preliminary data.</text>
</comment>
<dbReference type="EMBL" id="JAVDRP010000002">
    <property type="protein sequence ID" value="MDR6407504.1"/>
    <property type="molecule type" value="Genomic_DNA"/>
</dbReference>
<keyword evidence="2" id="KW-1185">Reference proteome</keyword>
<name>A0ABU1LL77_9BURK</name>
<sequence length="41" mass="4422">MSASRSNGSRQRTSRAPCANNTIPCVAMTRLLMAIDPLQSD</sequence>